<dbReference type="PANTHER" id="PTHR30543">
    <property type="entry name" value="CHROMATE REDUCTASE"/>
    <property type="match status" value="1"/>
</dbReference>
<dbReference type="InterPro" id="IPR029039">
    <property type="entry name" value="Flavoprotein-like_sf"/>
</dbReference>
<keyword evidence="3" id="KW-1185">Reference proteome</keyword>
<reference evidence="3" key="1">
    <citation type="submission" date="2014-05" db="EMBL/GenBank/DDBJ databases">
        <authorList>
            <person name="Kube M."/>
        </authorList>
    </citation>
    <scope>NUCLEOTIDE SEQUENCE [LARGE SCALE GENOMIC DNA]</scope>
</reference>
<dbReference type="InParanoid" id="A0A061AJX7"/>
<dbReference type="GO" id="GO:0005829">
    <property type="term" value="C:cytosol"/>
    <property type="evidence" value="ECO:0007669"/>
    <property type="project" value="TreeGrafter"/>
</dbReference>
<proteinExistence type="predicted"/>
<gene>
    <name evidence="2" type="ORF">Aocu_12240</name>
</gene>
<feature type="domain" description="NADPH-dependent FMN reductase-like" evidence="1">
    <location>
        <begin position="4"/>
        <end position="142"/>
    </location>
</feature>
<evidence type="ECO:0000259" key="1">
    <source>
        <dbReference type="Pfam" id="PF03358"/>
    </source>
</evidence>
<dbReference type="Pfam" id="PF03358">
    <property type="entry name" value="FMN_red"/>
    <property type="match status" value="1"/>
</dbReference>
<dbReference type="STRING" id="35623.Aocu_12240"/>
<dbReference type="PATRIC" id="fig|35623.3.peg.1224"/>
<evidence type="ECO:0000313" key="2">
    <source>
        <dbReference type="EMBL" id="CDR31297.1"/>
    </source>
</evidence>
<protein>
    <submittedName>
        <fullName evidence="2">NADPH-dependent FMN reductase-like protein</fullName>
    </submittedName>
</protein>
<dbReference type="RefSeq" id="WP_045749730.1">
    <property type="nucleotide sequence ID" value="NZ_FUZK01000001.1"/>
</dbReference>
<dbReference type="AlphaFoldDB" id="A0A061AJX7"/>
<dbReference type="Proteomes" id="UP000032434">
    <property type="component" value="Chromosome 1"/>
</dbReference>
<dbReference type="Gene3D" id="3.40.50.360">
    <property type="match status" value="1"/>
</dbReference>
<dbReference type="KEGG" id="aoc:Aocu_12240"/>
<organism evidence="2 3">
    <name type="scientific">Acholeplasma oculi</name>
    <dbReference type="NCBI Taxonomy" id="35623"/>
    <lineage>
        <taxon>Bacteria</taxon>
        <taxon>Bacillati</taxon>
        <taxon>Mycoplasmatota</taxon>
        <taxon>Mollicutes</taxon>
        <taxon>Acholeplasmatales</taxon>
        <taxon>Acholeplasmataceae</taxon>
        <taxon>Acholeplasma</taxon>
    </lineage>
</organism>
<name>A0A061AJX7_9MOLU</name>
<dbReference type="GO" id="GO:0010181">
    <property type="term" value="F:FMN binding"/>
    <property type="evidence" value="ECO:0007669"/>
    <property type="project" value="TreeGrafter"/>
</dbReference>
<dbReference type="SUPFAM" id="SSF52218">
    <property type="entry name" value="Flavoproteins"/>
    <property type="match status" value="1"/>
</dbReference>
<accession>A0A061AJX7</accession>
<dbReference type="GO" id="GO:0016491">
    <property type="term" value="F:oxidoreductase activity"/>
    <property type="evidence" value="ECO:0007669"/>
    <property type="project" value="InterPro"/>
</dbReference>
<dbReference type="OrthoDB" id="9812295at2"/>
<dbReference type="InterPro" id="IPR050712">
    <property type="entry name" value="NAD(P)H-dep_reductase"/>
</dbReference>
<dbReference type="FunCoup" id="A0A061AJX7">
    <property type="interactions" value="84"/>
</dbReference>
<dbReference type="EMBL" id="LK028559">
    <property type="protein sequence ID" value="CDR31297.1"/>
    <property type="molecule type" value="Genomic_DNA"/>
</dbReference>
<evidence type="ECO:0000313" key="3">
    <source>
        <dbReference type="Proteomes" id="UP000032434"/>
    </source>
</evidence>
<dbReference type="PANTHER" id="PTHR30543:SF21">
    <property type="entry name" value="NAD(P)H-DEPENDENT FMN REDUCTASE LOT6"/>
    <property type="match status" value="1"/>
</dbReference>
<dbReference type="InterPro" id="IPR005025">
    <property type="entry name" value="FMN_Rdtase-like_dom"/>
</dbReference>
<sequence length="186" mass="20406">MSLKIGIIIGSIREGRAGLDVAKWVLEKVQAIDTASTYELVDLKSFDLPFLGATPTESQIKGITSWSQTMSQYDGYILVTPEYNHVVPGALQNAFQFLKPEVANKALAFVGYGWLGAARAIVGFRAHLAYQQIALTQQQINLSFTSDFANPGTENQTFTPGAWHDAELNLLVSQLTGWSKALKTLR</sequence>
<dbReference type="HOGENOM" id="CLU_055322_2_2_14"/>